<dbReference type="Gene3D" id="3.40.309.10">
    <property type="entry name" value="Aldehyde Dehydrogenase, Chain A, domain 2"/>
    <property type="match status" value="1"/>
</dbReference>
<dbReference type="InterPro" id="IPR029510">
    <property type="entry name" value="Ald_DH_CS_GLU"/>
</dbReference>
<gene>
    <name evidence="6" type="ORF">FuraDRAFT_2101</name>
</gene>
<dbReference type="PANTHER" id="PTHR11699">
    <property type="entry name" value="ALDEHYDE DEHYDROGENASE-RELATED"/>
    <property type="match status" value="1"/>
</dbReference>
<dbReference type="AlphaFoldDB" id="B9Z416"/>
<dbReference type="InterPro" id="IPR016163">
    <property type="entry name" value="Ald_DH_C"/>
</dbReference>
<dbReference type="SUPFAM" id="SSF53720">
    <property type="entry name" value="ALDH-like"/>
    <property type="match status" value="1"/>
</dbReference>
<evidence type="ECO:0000259" key="5">
    <source>
        <dbReference type="Pfam" id="PF00171"/>
    </source>
</evidence>
<comment type="similarity">
    <text evidence="1 4">Belongs to the aldehyde dehydrogenase family.</text>
</comment>
<feature type="active site" evidence="3">
    <location>
        <position position="272"/>
    </location>
</feature>
<name>B9Z416_9NEIS</name>
<evidence type="ECO:0000313" key="6">
    <source>
        <dbReference type="EMBL" id="EEG08593.1"/>
    </source>
</evidence>
<comment type="caution">
    <text evidence="6">The sequence shown here is derived from an EMBL/GenBank/DDBJ whole genome shotgun (WGS) entry which is preliminary data.</text>
</comment>
<dbReference type="FunFam" id="3.40.309.10:FF:000012">
    <property type="entry name" value="Betaine aldehyde dehydrogenase"/>
    <property type="match status" value="1"/>
</dbReference>
<sequence>MDQNLVPVLPVVSAFLRKEHGLLVDGTSVQARAGGRIEVRNPATGEVIASVADGDEQDVEALVQSAHRAFAGGVWSGLRPADRERILLKFAEVIEAHGEELAQLETLNQGKSIHISRAIEVGASVEYVRYMAGWATKITGETMDVSIAVPQGTRYTAYTRREPAGVVAAIVPWNFPLMIAIWKLIPALAAGCTIVLKPSTETPLTALRLGELALEAGIPPGVVNVLTGRGSRAGQALASHPLVSKISFTGSTDIGKTVAHAAVDNMTRFSLELGGKNPMVVLADADVDKAIQGVLMGGFLNQGQVCAAASRLYIHRSKFDQIVEGVADTVRGMTLGSGLDLTAQVNPLVSSKQQQSVCRYLDIARAEGARVLAGGGKSDRPGYFVQPTVLTNVDHSKTVVREEIFGPVLVAMPFDSVEEAIQLANDTPYGLAASLWTNDLSAVMNLTPSIQAGTVWVNSHVPLDPNLPFGGHKQSGVGREFGRTAVESFTELKSVCIAH</sequence>
<dbReference type="PROSITE" id="PS00687">
    <property type="entry name" value="ALDEHYDE_DEHYDR_GLU"/>
    <property type="match status" value="1"/>
</dbReference>
<accession>B9Z416</accession>
<dbReference type="Pfam" id="PF00171">
    <property type="entry name" value="Aldedh"/>
    <property type="match status" value="1"/>
</dbReference>
<dbReference type="eggNOG" id="COG1012">
    <property type="taxonomic scope" value="Bacteria"/>
</dbReference>
<dbReference type="PROSITE" id="PS00070">
    <property type="entry name" value="ALDEHYDE_DEHYDR_CYS"/>
    <property type="match status" value="1"/>
</dbReference>
<dbReference type="Gene3D" id="3.40.605.10">
    <property type="entry name" value="Aldehyde Dehydrogenase, Chain A, domain 1"/>
    <property type="match status" value="1"/>
</dbReference>
<dbReference type="InterPro" id="IPR016161">
    <property type="entry name" value="Ald_DH/histidinol_DH"/>
</dbReference>
<evidence type="ECO:0000256" key="1">
    <source>
        <dbReference type="ARBA" id="ARBA00009986"/>
    </source>
</evidence>
<evidence type="ECO:0000256" key="4">
    <source>
        <dbReference type="RuleBase" id="RU003345"/>
    </source>
</evidence>
<dbReference type="InterPro" id="IPR015590">
    <property type="entry name" value="Aldehyde_DH_dom"/>
</dbReference>
<proteinExistence type="inferred from homology"/>
<organism evidence="6 7">
    <name type="scientific">Pseudogulbenkiania ferrooxidans 2002</name>
    <dbReference type="NCBI Taxonomy" id="279714"/>
    <lineage>
        <taxon>Bacteria</taxon>
        <taxon>Pseudomonadati</taxon>
        <taxon>Pseudomonadota</taxon>
        <taxon>Betaproteobacteria</taxon>
        <taxon>Neisseriales</taxon>
        <taxon>Chromobacteriaceae</taxon>
        <taxon>Pseudogulbenkiania</taxon>
    </lineage>
</organism>
<dbReference type="FunFam" id="3.40.605.10:FF:000007">
    <property type="entry name" value="NAD/NADP-dependent betaine aldehyde dehydrogenase"/>
    <property type="match status" value="1"/>
</dbReference>
<evidence type="ECO:0000256" key="3">
    <source>
        <dbReference type="PROSITE-ProRule" id="PRU10007"/>
    </source>
</evidence>
<evidence type="ECO:0000256" key="2">
    <source>
        <dbReference type="ARBA" id="ARBA00023002"/>
    </source>
</evidence>
<evidence type="ECO:0000313" key="7">
    <source>
        <dbReference type="Proteomes" id="UP000003165"/>
    </source>
</evidence>
<reference evidence="6 7" key="1">
    <citation type="submission" date="2009-02" db="EMBL/GenBank/DDBJ databases">
        <title>Sequencing of the draft genome and assembly of Lutiella nitroferrum 2002.</title>
        <authorList>
            <consortium name="US DOE Joint Genome Institute (JGI-PGF)"/>
            <person name="Lucas S."/>
            <person name="Copeland A."/>
            <person name="Lapidus A."/>
            <person name="Glavina del Rio T."/>
            <person name="Tice H."/>
            <person name="Bruce D."/>
            <person name="Goodwin L."/>
            <person name="Pitluck S."/>
            <person name="Larimer F."/>
            <person name="Land M.L."/>
            <person name="Hauser L."/>
            <person name="Coates J.D."/>
        </authorList>
    </citation>
    <scope>NUCLEOTIDE SEQUENCE [LARGE SCALE GENOMIC DNA]</scope>
    <source>
        <strain evidence="6 7">2002</strain>
    </source>
</reference>
<dbReference type="GO" id="GO:0016620">
    <property type="term" value="F:oxidoreductase activity, acting on the aldehyde or oxo group of donors, NAD or NADP as acceptor"/>
    <property type="evidence" value="ECO:0007669"/>
    <property type="project" value="InterPro"/>
</dbReference>
<dbReference type="Proteomes" id="UP000003165">
    <property type="component" value="Unassembled WGS sequence"/>
</dbReference>
<protein>
    <submittedName>
        <fullName evidence="6">Aldehyde Dehydrogenase</fullName>
    </submittedName>
</protein>
<dbReference type="InterPro" id="IPR016160">
    <property type="entry name" value="Ald_DH_CS_CYS"/>
</dbReference>
<keyword evidence="7" id="KW-1185">Reference proteome</keyword>
<dbReference type="InterPro" id="IPR016162">
    <property type="entry name" value="Ald_DH_N"/>
</dbReference>
<dbReference type="RefSeq" id="WP_008954121.1">
    <property type="nucleotide sequence ID" value="NZ_ACIS01000005.1"/>
</dbReference>
<feature type="domain" description="Aldehyde dehydrogenase" evidence="5">
    <location>
        <begin position="34"/>
        <end position="495"/>
    </location>
</feature>
<keyword evidence="2 4" id="KW-0560">Oxidoreductase</keyword>
<dbReference type="EMBL" id="ACIS01000005">
    <property type="protein sequence ID" value="EEG08593.1"/>
    <property type="molecule type" value="Genomic_DNA"/>
</dbReference>